<keyword evidence="5 6" id="KW-0472">Membrane</keyword>
<dbReference type="PANTHER" id="PTHR23519:SF1">
    <property type="entry name" value="AUTOPHAGY-RELATED PROTEIN 22"/>
    <property type="match status" value="1"/>
</dbReference>
<evidence type="ECO:0000256" key="1">
    <source>
        <dbReference type="ARBA" id="ARBA00004651"/>
    </source>
</evidence>
<dbReference type="InterPro" id="IPR036259">
    <property type="entry name" value="MFS_trans_sf"/>
</dbReference>
<evidence type="ECO:0000256" key="6">
    <source>
        <dbReference type="SAM" id="Phobius"/>
    </source>
</evidence>
<dbReference type="PROSITE" id="PS50850">
    <property type="entry name" value="MFS"/>
    <property type="match status" value="1"/>
</dbReference>
<proteinExistence type="predicted"/>
<feature type="transmembrane region" description="Helical" evidence="6">
    <location>
        <begin position="384"/>
        <end position="404"/>
    </location>
</feature>
<feature type="transmembrane region" description="Helical" evidence="6">
    <location>
        <begin position="233"/>
        <end position="251"/>
    </location>
</feature>
<dbReference type="InterPro" id="IPR020846">
    <property type="entry name" value="MFS_dom"/>
</dbReference>
<keyword evidence="4 6" id="KW-1133">Transmembrane helix</keyword>
<evidence type="ECO:0000256" key="5">
    <source>
        <dbReference type="ARBA" id="ARBA00023136"/>
    </source>
</evidence>
<dbReference type="GO" id="GO:0022857">
    <property type="term" value="F:transmembrane transporter activity"/>
    <property type="evidence" value="ECO:0007669"/>
    <property type="project" value="InterPro"/>
</dbReference>
<gene>
    <name evidence="8" type="ORF">DWX20_03040</name>
</gene>
<name>A0A412PIM3_9FIRM</name>
<dbReference type="Pfam" id="PF11700">
    <property type="entry name" value="ATG22"/>
    <property type="match status" value="1"/>
</dbReference>
<dbReference type="InterPro" id="IPR024671">
    <property type="entry name" value="Atg22-like"/>
</dbReference>
<accession>A0A412PIM3</accession>
<sequence length="410" mass="44894">MFIKLTKAEKDWILYDVGNSAFILLVSTVMPLYFNSLAEKDGLSSVSYLAYWGYAASAATLCVAFLGPVIGTITDFKGFKKPIFFVSVLAGSTLCFMMGFISYWLMFLIFFIIAKAVYSSSIIFYDSMLGDITTEERLDSVSSSGYAWGYIGSCIPFVLSLAVILGGKQIGISGSLAMTIAFTITAVWWFVFSLPLLKTYKQNHYIENTKNAIAESFKRLGNTLKNATKHKKIFLFLISFFFYIDGVYTIIDLATAYGTALGLSSTSLLLALLLTQIVAFPAALTFGRLAQKFDTTRLILLCIFAYLGIAIFAIFLDTQAEFWILAVCVGLFQGGIQALSRSYFTKIIPAEQSGEYFGLMDICGKGAAFLGTASVSLVSQLTGSISAGVGSIAFFFILGIFFFIKTIKTN</sequence>
<feature type="transmembrane region" description="Helical" evidence="6">
    <location>
        <begin position="12"/>
        <end position="34"/>
    </location>
</feature>
<feature type="domain" description="Major facilitator superfamily (MFS) profile" evidence="7">
    <location>
        <begin position="1"/>
        <end position="410"/>
    </location>
</feature>
<dbReference type="GO" id="GO:0005886">
    <property type="term" value="C:plasma membrane"/>
    <property type="evidence" value="ECO:0007669"/>
    <property type="project" value="UniProtKB-SubCell"/>
</dbReference>
<comment type="caution">
    <text evidence="8">The sequence shown here is derived from an EMBL/GenBank/DDBJ whole genome shotgun (WGS) entry which is preliminary data.</text>
</comment>
<evidence type="ECO:0000313" key="8">
    <source>
        <dbReference type="EMBL" id="RGT58037.1"/>
    </source>
</evidence>
<reference evidence="8 9" key="1">
    <citation type="submission" date="2018-08" db="EMBL/GenBank/DDBJ databases">
        <title>A genome reference for cultivated species of the human gut microbiota.</title>
        <authorList>
            <person name="Zou Y."/>
            <person name="Xue W."/>
            <person name="Luo G."/>
        </authorList>
    </citation>
    <scope>NUCLEOTIDE SEQUENCE [LARGE SCALE GENOMIC DNA]</scope>
    <source>
        <strain evidence="8 9">AF18-46</strain>
    </source>
</reference>
<dbReference type="Gene3D" id="1.20.1250.20">
    <property type="entry name" value="MFS general substrate transporter like domains"/>
    <property type="match status" value="1"/>
</dbReference>
<feature type="transmembrane region" description="Helical" evidence="6">
    <location>
        <begin position="146"/>
        <end position="166"/>
    </location>
</feature>
<organism evidence="8 9">
    <name type="scientific">Solobacterium moorei</name>
    <dbReference type="NCBI Taxonomy" id="102148"/>
    <lineage>
        <taxon>Bacteria</taxon>
        <taxon>Bacillati</taxon>
        <taxon>Bacillota</taxon>
        <taxon>Erysipelotrichia</taxon>
        <taxon>Erysipelotrichales</taxon>
        <taxon>Erysipelotrichaceae</taxon>
        <taxon>Solobacterium</taxon>
    </lineage>
</organism>
<feature type="transmembrane region" description="Helical" evidence="6">
    <location>
        <begin position="263"/>
        <end position="286"/>
    </location>
</feature>
<evidence type="ECO:0000256" key="4">
    <source>
        <dbReference type="ARBA" id="ARBA00022989"/>
    </source>
</evidence>
<keyword evidence="2" id="KW-0813">Transport</keyword>
<feature type="transmembrane region" description="Helical" evidence="6">
    <location>
        <begin position="322"/>
        <end position="344"/>
    </location>
</feature>
<keyword evidence="3 6" id="KW-0812">Transmembrane</keyword>
<comment type="subcellular location">
    <subcellularLocation>
        <location evidence="1">Cell membrane</location>
        <topology evidence="1">Multi-pass membrane protein</topology>
    </subcellularLocation>
</comment>
<evidence type="ECO:0000313" key="9">
    <source>
        <dbReference type="Proteomes" id="UP000284731"/>
    </source>
</evidence>
<dbReference type="EMBL" id="QRWX01000001">
    <property type="protein sequence ID" value="RGT58037.1"/>
    <property type="molecule type" value="Genomic_DNA"/>
</dbReference>
<feature type="transmembrane region" description="Helical" evidence="6">
    <location>
        <begin position="356"/>
        <end position="378"/>
    </location>
</feature>
<dbReference type="RefSeq" id="WP_118764436.1">
    <property type="nucleotide sequence ID" value="NZ_CABJCF010000001.1"/>
</dbReference>
<feature type="transmembrane region" description="Helical" evidence="6">
    <location>
        <begin position="49"/>
        <end position="71"/>
    </location>
</feature>
<feature type="transmembrane region" description="Helical" evidence="6">
    <location>
        <begin position="298"/>
        <end position="316"/>
    </location>
</feature>
<dbReference type="PANTHER" id="PTHR23519">
    <property type="entry name" value="AUTOPHAGY-RELATED PROTEIN 22"/>
    <property type="match status" value="1"/>
</dbReference>
<feature type="transmembrane region" description="Helical" evidence="6">
    <location>
        <begin position="83"/>
        <end position="101"/>
    </location>
</feature>
<dbReference type="SUPFAM" id="SSF103473">
    <property type="entry name" value="MFS general substrate transporter"/>
    <property type="match status" value="1"/>
</dbReference>
<protein>
    <submittedName>
        <fullName evidence="8">MFS transporter</fullName>
    </submittedName>
</protein>
<evidence type="ECO:0000259" key="7">
    <source>
        <dbReference type="PROSITE" id="PS50850"/>
    </source>
</evidence>
<evidence type="ECO:0000256" key="2">
    <source>
        <dbReference type="ARBA" id="ARBA00022448"/>
    </source>
</evidence>
<dbReference type="AlphaFoldDB" id="A0A412PIM3"/>
<dbReference type="Proteomes" id="UP000284731">
    <property type="component" value="Unassembled WGS sequence"/>
</dbReference>
<feature type="transmembrane region" description="Helical" evidence="6">
    <location>
        <begin position="172"/>
        <end position="192"/>
    </location>
</feature>
<evidence type="ECO:0000256" key="3">
    <source>
        <dbReference type="ARBA" id="ARBA00022692"/>
    </source>
</evidence>
<dbReference type="InterPro" id="IPR050495">
    <property type="entry name" value="ATG22/LtaA_families"/>
</dbReference>
<feature type="transmembrane region" description="Helical" evidence="6">
    <location>
        <begin position="107"/>
        <end position="125"/>
    </location>
</feature>